<keyword evidence="4" id="KW-0444">Lipid biosynthesis</keyword>
<evidence type="ECO:0000313" key="14">
    <source>
        <dbReference type="EMBL" id="MFC5718945.1"/>
    </source>
</evidence>
<keyword evidence="5" id="KW-0276">Fatty acid metabolism</keyword>
<dbReference type="Proteomes" id="UP001596083">
    <property type="component" value="Unassembled WGS sequence"/>
</dbReference>
<dbReference type="Pfam" id="PF07055">
    <property type="entry name" value="Eno-Rase_FAD_bd"/>
    <property type="match status" value="1"/>
</dbReference>
<evidence type="ECO:0000259" key="13">
    <source>
        <dbReference type="Pfam" id="PF12242"/>
    </source>
</evidence>
<sequence length="396" mass="42218">MIIEPVTRGLLCATAHPDGCAARVRAEIDEVRGRPSFRGPRNALVIGASAGLGLSTRVALGFGAGAASVGVCLERPPAAARAASAGWYNTAALESEFAAAGILGRTVVGDAFGERTKQTTAEVVKRELGSVDLVVYSLAAPRREHDGVVHRSTLKTVGTPFTEKSYDAESGRVALSTMPAATLGEIRETVSVMGGDDWQRWLEVLHDAGVLAPDVTTVAFSYVGNSWLAPSYRGGTLGKAKEHLEWTARGIDETLRPAGGRAHAAVMRALVTQASSVLPVQTLYAILLSRVARESGLHETVLDQAYRLCAERLYGPGPLAVDEEGRIRLDERELHLDVQAEVRRRWNAVDTENIAELGALDAYRAETLALYGFGVPGVDYAQDTDPLRDIPGVVLA</sequence>
<evidence type="ECO:0000256" key="6">
    <source>
        <dbReference type="ARBA" id="ARBA00023002"/>
    </source>
</evidence>
<comment type="catalytic activity">
    <reaction evidence="10">
        <text>a 2,3-saturated acyl-CoA + NAD(+) = a (2E)-enoyl-CoA + NADH + H(+)</text>
        <dbReference type="Rhea" id="RHEA:18177"/>
        <dbReference type="ChEBI" id="CHEBI:15378"/>
        <dbReference type="ChEBI" id="CHEBI:57540"/>
        <dbReference type="ChEBI" id="CHEBI:57945"/>
        <dbReference type="ChEBI" id="CHEBI:58856"/>
        <dbReference type="ChEBI" id="CHEBI:65111"/>
        <dbReference type="EC" id="1.3.1.44"/>
    </reaction>
</comment>
<keyword evidence="8" id="KW-0443">Lipid metabolism</keyword>
<feature type="domain" description="Trans-2-enoyl-CoA reductase catalytic" evidence="12">
    <location>
        <begin position="81"/>
        <end position="314"/>
    </location>
</feature>
<comment type="subunit">
    <text evidence="2">Monomer.</text>
</comment>
<dbReference type="EC" id="1.3.1.44" evidence="3"/>
<dbReference type="PANTHER" id="PTHR37480">
    <property type="entry name" value="ENOYL-[ACYL-CARRIER-PROTEIN] REDUCTASE [NADH]"/>
    <property type="match status" value="1"/>
</dbReference>
<dbReference type="RefSeq" id="WP_390313932.1">
    <property type="nucleotide sequence ID" value="NZ_JBHSPB010000001.1"/>
</dbReference>
<keyword evidence="15" id="KW-1185">Reference proteome</keyword>
<evidence type="ECO:0000256" key="3">
    <source>
        <dbReference type="ARBA" id="ARBA00011983"/>
    </source>
</evidence>
<keyword evidence="7" id="KW-0520">NAD</keyword>
<keyword evidence="6 14" id="KW-0560">Oxidoreductase</keyword>
<evidence type="ECO:0000259" key="12">
    <source>
        <dbReference type="Pfam" id="PF12241"/>
    </source>
</evidence>
<comment type="caution">
    <text evidence="14">The sequence shown here is derived from an EMBL/GenBank/DDBJ whole genome shotgun (WGS) entry which is preliminary data.</text>
</comment>
<dbReference type="Pfam" id="PF12241">
    <property type="entry name" value="Enoyl_reductase"/>
    <property type="match status" value="1"/>
</dbReference>
<evidence type="ECO:0000313" key="15">
    <source>
        <dbReference type="Proteomes" id="UP001596083"/>
    </source>
</evidence>
<gene>
    <name evidence="14" type="primary">fabV</name>
    <name evidence="14" type="ORF">ACFP1Z_01960</name>
</gene>
<protein>
    <recommendedName>
        <fullName evidence="3">trans-2-enoyl-CoA reductase (NAD(+))</fullName>
        <ecNumber evidence="3">1.3.1.44</ecNumber>
    </recommendedName>
</protein>
<dbReference type="EMBL" id="JBHSPB010000001">
    <property type="protein sequence ID" value="MFC5718945.1"/>
    <property type="molecule type" value="Genomic_DNA"/>
</dbReference>
<evidence type="ECO:0000256" key="9">
    <source>
        <dbReference type="ARBA" id="ARBA00023160"/>
    </source>
</evidence>
<name>A0ABW0YWZ8_9ACTN</name>
<evidence type="ECO:0000256" key="2">
    <source>
        <dbReference type="ARBA" id="ARBA00011245"/>
    </source>
</evidence>
<proteinExistence type="predicted"/>
<feature type="domain" description="Trans-2-enoyl-CoA reductase-like NAD(P)H binding" evidence="13">
    <location>
        <begin position="2"/>
        <end position="78"/>
    </location>
</feature>
<evidence type="ECO:0000256" key="10">
    <source>
        <dbReference type="ARBA" id="ARBA00048302"/>
    </source>
</evidence>
<dbReference type="Pfam" id="PF12242">
    <property type="entry name" value="Eno-Rase_NADH_b"/>
    <property type="match status" value="1"/>
</dbReference>
<evidence type="ECO:0000256" key="4">
    <source>
        <dbReference type="ARBA" id="ARBA00022516"/>
    </source>
</evidence>
<keyword evidence="9" id="KW-0275">Fatty acid biosynthesis</keyword>
<dbReference type="NCBIfam" id="NF043048">
    <property type="entry name" value="EnoyACPredFabV"/>
    <property type="match status" value="1"/>
</dbReference>
<comment type="pathway">
    <text evidence="1">Lipid metabolism.</text>
</comment>
<evidence type="ECO:0000259" key="11">
    <source>
        <dbReference type="Pfam" id="PF07055"/>
    </source>
</evidence>
<dbReference type="InterPro" id="IPR024910">
    <property type="entry name" value="Enoyl-CoA_Rdtase_cat_dom"/>
</dbReference>
<feature type="domain" description="Enoyl reductase FAD binding" evidence="11">
    <location>
        <begin position="321"/>
        <end position="383"/>
    </location>
</feature>
<dbReference type="PANTHER" id="PTHR37480:SF1">
    <property type="entry name" value="ENOYL-[ACYL-CARRIER-PROTEIN] REDUCTASE [NADH]"/>
    <property type="match status" value="1"/>
</dbReference>
<dbReference type="InterPro" id="IPR024906">
    <property type="entry name" value="Eno_Rdtase_FAD-bd_dom"/>
</dbReference>
<dbReference type="InterPro" id="IPR010758">
    <property type="entry name" value="Trans-2-enoyl-CoA_reductase"/>
</dbReference>
<evidence type="ECO:0000256" key="8">
    <source>
        <dbReference type="ARBA" id="ARBA00023098"/>
    </source>
</evidence>
<dbReference type="InterPro" id="IPR050048">
    <property type="entry name" value="FabV-like_NADH_b"/>
</dbReference>
<organism evidence="14 15">
    <name type="scientific">Streptomyces gamaensis</name>
    <dbReference type="NCBI Taxonomy" id="1763542"/>
    <lineage>
        <taxon>Bacteria</taxon>
        <taxon>Bacillati</taxon>
        <taxon>Actinomycetota</taxon>
        <taxon>Actinomycetes</taxon>
        <taxon>Kitasatosporales</taxon>
        <taxon>Streptomycetaceae</taxon>
        <taxon>Streptomyces</taxon>
    </lineage>
</organism>
<dbReference type="Gene3D" id="3.40.50.720">
    <property type="entry name" value="NAD(P)-binding Rossmann-like Domain"/>
    <property type="match status" value="1"/>
</dbReference>
<dbReference type="GO" id="GO:0004318">
    <property type="term" value="F:enoyl-[acyl-carrier-protein] reductase (NADH) activity"/>
    <property type="evidence" value="ECO:0007669"/>
    <property type="project" value="UniProtKB-EC"/>
</dbReference>
<evidence type="ECO:0000256" key="5">
    <source>
        <dbReference type="ARBA" id="ARBA00022832"/>
    </source>
</evidence>
<dbReference type="NCBIfam" id="NF010177">
    <property type="entry name" value="PRK13656.1"/>
    <property type="match status" value="1"/>
</dbReference>
<evidence type="ECO:0000256" key="7">
    <source>
        <dbReference type="ARBA" id="ARBA00023027"/>
    </source>
</evidence>
<accession>A0ABW0YWZ8</accession>
<evidence type="ECO:0000256" key="1">
    <source>
        <dbReference type="ARBA" id="ARBA00005189"/>
    </source>
</evidence>
<reference evidence="15" key="1">
    <citation type="journal article" date="2019" name="Int. J. Syst. Evol. Microbiol.">
        <title>The Global Catalogue of Microorganisms (GCM) 10K type strain sequencing project: providing services to taxonomists for standard genome sequencing and annotation.</title>
        <authorList>
            <consortium name="The Broad Institute Genomics Platform"/>
            <consortium name="The Broad Institute Genome Sequencing Center for Infectious Disease"/>
            <person name="Wu L."/>
            <person name="Ma J."/>
        </authorList>
    </citation>
    <scope>NUCLEOTIDE SEQUENCE [LARGE SCALE GENOMIC DNA]</scope>
    <source>
        <strain evidence="15">CGMCC 4.7304</strain>
    </source>
</reference>